<dbReference type="Gene3D" id="1.10.405.10">
    <property type="entry name" value="Guanine Nucleotide Dissociation Inhibitor, domain 1"/>
    <property type="match status" value="1"/>
</dbReference>
<proteinExistence type="predicted"/>
<protein>
    <recommendedName>
        <fullName evidence="1">N-acetyltransferase domain-containing protein</fullName>
    </recommendedName>
</protein>
<gene>
    <name evidence="2" type="ORF">ST47_g560</name>
</gene>
<reference evidence="2 3" key="1">
    <citation type="journal article" date="2016" name="Sci. Rep.">
        <title>Draft genome sequencing and secretome analysis of fungal phytopathogen Ascochyta rabiei provides insight into the necrotrophic effector repertoire.</title>
        <authorList>
            <person name="Verma S."/>
            <person name="Gazara R.K."/>
            <person name="Nizam S."/>
            <person name="Parween S."/>
            <person name="Chattopadhyay D."/>
            <person name="Verma P.K."/>
        </authorList>
    </citation>
    <scope>NUCLEOTIDE SEQUENCE [LARGE SCALE GENOMIC DNA]</scope>
    <source>
        <strain evidence="2 3">ArDII</strain>
    </source>
</reference>
<dbReference type="InterPro" id="IPR036188">
    <property type="entry name" value="FAD/NAD-bd_sf"/>
</dbReference>
<accession>A0A163M0T7</accession>
<organism evidence="2 3">
    <name type="scientific">Didymella rabiei</name>
    <name type="common">Chickpea ascochyta blight fungus</name>
    <name type="synonym">Mycosphaerella rabiei</name>
    <dbReference type="NCBI Taxonomy" id="5454"/>
    <lineage>
        <taxon>Eukaryota</taxon>
        <taxon>Fungi</taxon>
        <taxon>Dikarya</taxon>
        <taxon>Ascomycota</taxon>
        <taxon>Pezizomycotina</taxon>
        <taxon>Dothideomycetes</taxon>
        <taxon>Pleosporomycetidae</taxon>
        <taxon>Pleosporales</taxon>
        <taxon>Pleosporineae</taxon>
        <taxon>Didymellaceae</taxon>
        <taxon>Ascochyta</taxon>
    </lineage>
</organism>
<dbReference type="GO" id="GO:0016747">
    <property type="term" value="F:acyltransferase activity, transferring groups other than amino-acyl groups"/>
    <property type="evidence" value="ECO:0007669"/>
    <property type="project" value="InterPro"/>
</dbReference>
<dbReference type="PANTHER" id="PTHR42791">
    <property type="entry name" value="GNAT FAMILY ACETYLTRANSFERASE"/>
    <property type="match status" value="1"/>
</dbReference>
<dbReference type="STRING" id="5454.A0A163M0T7"/>
<dbReference type="Gene3D" id="3.50.50.60">
    <property type="entry name" value="FAD/NAD(P)-binding domain"/>
    <property type="match status" value="1"/>
</dbReference>
<dbReference type="PROSITE" id="PS51186">
    <property type="entry name" value="GNAT"/>
    <property type="match status" value="1"/>
</dbReference>
<dbReference type="InterPro" id="IPR016181">
    <property type="entry name" value="Acyl_CoA_acyltransferase"/>
</dbReference>
<sequence>MDATLDADAARMRDDASAIFHLREAQLSDLTSIARVWHTAFFNDEIIGDIMHPHRQQHPEDVYWFLLRGIRERFWNWRHRFIVVTTHNGKGAETVVGAADWRRLGTGGAQRDLLKVDPRTLIAPAIRTYQAISLRIFPNRAADTSRSSFLDTAVADSEKYWTGDRAECWDLHVCGVHPDYQGKGVGKLLAQWGVQEAEKEGPGTCASVLCGEKNRGFYGKAGLTVQVGGRKGEGGGIALFTNPDPQLGGAPPVDDLSLSQIATAQAQLNSRAAETFEEFLDDYATHTDAKVVLTAACKATFATEPRELSLLYVIAYITAAADEHMVGSLERLVAVNNGAQERRVEGGTGLIPAQLAKIIGPEHFVLNAAVSSISKDTENYKNVSRAGTVWAKKRGSRHVASAAAPDHITTQIDLRKASLEPKLQDAFTRRRH</sequence>
<evidence type="ECO:0000259" key="1">
    <source>
        <dbReference type="PROSITE" id="PS51186"/>
    </source>
</evidence>
<dbReference type="PANTHER" id="PTHR42791:SF16">
    <property type="entry name" value="N-ACETYLTRANSFERASE DOMAIN-CONTAINING PROTEIN"/>
    <property type="match status" value="1"/>
</dbReference>
<name>A0A163M0T7_DIDRA</name>
<dbReference type="Gene3D" id="3.40.630.30">
    <property type="match status" value="1"/>
</dbReference>
<dbReference type="EMBL" id="JYNV01000024">
    <property type="protein sequence ID" value="KZM28297.1"/>
    <property type="molecule type" value="Genomic_DNA"/>
</dbReference>
<keyword evidence="3" id="KW-1185">Reference proteome</keyword>
<dbReference type="CDD" id="cd04301">
    <property type="entry name" value="NAT_SF"/>
    <property type="match status" value="1"/>
</dbReference>
<evidence type="ECO:0000313" key="2">
    <source>
        <dbReference type="EMBL" id="KZM28297.1"/>
    </source>
</evidence>
<evidence type="ECO:0000313" key="3">
    <source>
        <dbReference type="Proteomes" id="UP000076837"/>
    </source>
</evidence>
<feature type="domain" description="N-acetyltransferase" evidence="1">
    <location>
        <begin position="99"/>
        <end position="244"/>
    </location>
</feature>
<comment type="caution">
    <text evidence="2">The sequence shown here is derived from an EMBL/GenBank/DDBJ whole genome shotgun (WGS) entry which is preliminary data.</text>
</comment>
<dbReference type="InterPro" id="IPR052523">
    <property type="entry name" value="Trichothecene_AcTrans"/>
</dbReference>
<dbReference type="Gene3D" id="3.90.660.10">
    <property type="match status" value="1"/>
</dbReference>
<dbReference type="Proteomes" id="UP000076837">
    <property type="component" value="Unassembled WGS sequence"/>
</dbReference>
<dbReference type="AlphaFoldDB" id="A0A163M0T7"/>
<dbReference type="Pfam" id="PF00583">
    <property type="entry name" value="Acetyltransf_1"/>
    <property type="match status" value="1"/>
</dbReference>
<dbReference type="InterPro" id="IPR000182">
    <property type="entry name" value="GNAT_dom"/>
</dbReference>
<dbReference type="SUPFAM" id="SSF55729">
    <property type="entry name" value="Acyl-CoA N-acyltransferases (Nat)"/>
    <property type="match status" value="1"/>
</dbReference>